<dbReference type="AlphaFoldDB" id="A0A918P6M2"/>
<evidence type="ECO:0000313" key="6">
    <source>
        <dbReference type="EMBL" id="GGY26534.1"/>
    </source>
</evidence>
<evidence type="ECO:0008006" key="8">
    <source>
        <dbReference type="Google" id="ProtNLM"/>
    </source>
</evidence>
<name>A0A918P6M2_9NEIS</name>
<dbReference type="RefSeq" id="WP_189536297.1">
    <property type="nucleotide sequence ID" value="NZ_BMYX01000023.1"/>
</dbReference>
<keyword evidence="2 5" id="KW-0812">Transmembrane</keyword>
<evidence type="ECO:0000256" key="5">
    <source>
        <dbReference type="SAM" id="Phobius"/>
    </source>
</evidence>
<protein>
    <recommendedName>
        <fullName evidence="8">MAPEG superfamily protein</fullName>
    </recommendedName>
</protein>
<keyword evidence="4 5" id="KW-0472">Membrane</keyword>
<dbReference type="EMBL" id="BMYX01000023">
    <property type="protein sequence ID" value="GGY26534.1"/>
    <property type="molecule type" value="Genomic_DNA"/>
</dbReference>
<dbReference type="PANTHER" id="PTHR35371:SF1">
    <property type="entry name" value="BLR7753 PROTEIN"/>
    <property type="match status" value="1"/>
</dbReference>
<organism evidence="6 7">
    <name type="scientific">Paludibacterium paludis</name>
    <dbReference type="NCBI Taxonomy" id="1225769"/>
    <lineage>
        <taxon>Bacteria</taxon>
        <taxon>Pseudomonadati</taxon>
        <taxon>Pseudomonadota</taxon>
        <taxon>Betaproteobacteria</taxon>
        <taxon>Neisseriales</taxon>
        <taxon>Chromobacteriaceae</taxon>
        <taxon>Paludibacterium</taxon>
    </lineage>
</organism>
<comment type="subcellular location">
    <subcellularLocation>
        <location evidence="1">Membrane</location>
    </subcellularLocation>
</comment>
<dbReference type="GO" id="GO:0016020">
    <property type="term" value="C:membrane"/>
    <property type="evidence" value="ECO:0007669"/>
    <property type="project" value="UniProtKB-SubCell"/>
</dbReference>
<keyword evidence="3 5" id="KW-1133">Transmembrane helix</keyword>
<gene>
    <name evidence="6" type="ORF">GCM10011289_32600</name>
</gene>
<dbReference type="PANTHER" id="PTHR35371">
    <property type="entry name" value="INNER MEMBRANE PROTEIN"/>
    <property type="match status" value="1"/>
</dbReference>
<reference evidence="6" key="1">
    <citation type="journal article" date="2014" name="Int. J. Syst. Evol. Microbiol.">
        <title>Complete genome sequence of Corynebacterium casei LMG S-19264T (=DSM 44701T), isolated from a smear-ripened cheese.</title>
        <authorList>
            <consortium name="US DOE Joint Genome Institute (JGI-PGF)"/>
            <person name="Walter F."/>
            <person name="Albersmeier A."/>
            <person name="Kalinowski J."/>
            <person name="Ruckert C."/>
        </authorList>
    </citation>
    <scope>NUCLEOTIDE SEQUENCE</scope>
    <source>
        <strain evidence="6">KCTC 32182</strain>
    </source>
</reference>
<feature type="transmembrane region" description="Helical" evidence="5">
    <location>
        <begin position="81"/>
        <end position="99"/>
    </location>
</feature>
<evidence type="ECO:0000256" key="3">
    <source>
        <dbReference type="ARBA" id="ARBA00022989"/>
    </source>
</evidence>
<proteinExistence type="predicted"/>
<evidence type="ECO:0000256" key="4">
    <source>
        <dbReference type="ARBA" id="ARBA00023136"/>
    </source>
</evidence>
<evidence type="ECO:0000313" key="7">
    <source>
        <dbReference type="Proteomes" id="UP000645257"/>
    </source>
</evidence>
<dbReference type="Proteomes" id="UP000645257">
    <property type="component" value="Unassembled WGS sequence"/>
</dbReference>
<sequence>MPFALWSVLIAACLPLLWAVISKIGARRYDNHAPRAWLANLDGYRQRANWAQMNAWEAFSPYAAGMVLAWVRQVPATTLDLVAGVFIAARVLHGVLYLADKAAWRSLSWLIGFASVIALFVLAARV</sequence>
<reference evidence="6" key="2">
    <citation type="submission" date="2020-09" db="EMBL/GenBank/DDBJ databases">
        <authorList>
            <person name="Sun Q."/>
            <person name="Kim S."/>
        </authorList>
    </citation>
    <scope>NUCLEOTIDE SEQUENCE</scope>
    <source>
        <strain evidence="6">KCTC 32182</strain>
    </source>
</reference>
<evidence type="ECO:0000256" key="1">
    <source>
        <dbReference type="ARBA" id="ARBA00004370"/>
    </source>
</evidence>
<keyword evidence="7" id="KW-1185">Reference proteome</keyword>
<comment type="caution">
    <text evidence="6">The sequence shown here is derived from an EMBL/GenBank/DDBJ whole genome shotgun (WGS) entry which is preliminary data.</text>
</comment>
<accession>A0A918P6M2</accession>
<dbReference type="SUPFAM" id="SSF161084">
    <property type="entry name" value="MAPEG domain-like"/>
    <property type="match status" value="1"/>
</dbReference>
<dbReference type="InterPro" id="IPR001129">
    <property type="entry name" value="Membr-assoc_MAPEG"/>
</dbReference>
<dbReference type="Pfam" id="PF01124">
    <property type="entry name" value="MAPEG"/>
    <property type="match status" value="1"/>
</dbReference>
<dbReference type="InterPro" id="IPR023352">
    <property type="entry name" value="MAPEG-like_dom_sf"/>
</dbReference>
<evidence type="ECO:0000256" key="2">
    <source>
        <dbReference type="ARBA" id="ARBA00022692"/>
    </source>
</evidence>
<feature type="transmembrane region" description="Helical" evidence="5">
    <location>
        <begin position="106"/>
        <end position="124"/>
    </location>
</feature>
<dbReference type="Gene3D" id="1.20.120.550">
    <property type="entry name" value="Membrane associated eicosanoid/glutathione metabolism-like domain"/>
    <property type="match status" value="1"/>
</dbReference>